<dbReference type="EMBL" id="JARGDH010000006">
    <property type="protein sequence ID" value="KAL0265861.1"/>
    <property type="molecule type" value="Genomic_DNA"/>
</dbReference>
<feature type="transmembrane region" description="Helical" evidence="1">
    <location>
        <begin position="256"/>
        <end position="278"/>
    </location>
</feature>
<proteinExistence type="predicted"/>
<evidence type="ECO:0000256" key="1">
    <source>
        <dbReference type="SAM" id="Phobius"/>
    </source>
</evidence>
<keyword evidence="1" id="KW-0812">Transmembrane</keyword>
<gene>
    <name evidence="2" type="ORF">PYX00_011578</name>
</gene>
<sequence length="286" mass="32190">MKKKAAHILPLSSVYAGARRTNLRLDVAAIERARETERTRNAEPERDLQLILNVSAGSPVFLVMRGEFTGVEGRLPERYKRFLCFRQMIPKGNWEFLRKRTFEFEFIAEMFQAMDSLAVRARLGNLWLFHNRLVDAVNDVLEQDRLLSGRIQGGDVLSHAVVLQLRVCETVNRCELLSTCVREVGERGVDGPGAVVSNPAEYGEALVVTSIVAPPQANTPEPSKKLFPINWKHSDSRYVYHRQDTSQTRASHADCAINFACHLGPLLIFAVSFVLLGWNNYVSHAG</sequence>
<keyword evidence="1" id="KW-0472">Membrane</keyword>
<accession>A0AAW2H818</accession>
<organism evidence="2">
    <name type="scientific">Menopon gallinae</name>
    <name type="common">poultry shaft louse</name>
    <dbReference type="NCBI Taxonomy" id="328185"/>
    <lineage>
        <taxon>Eukaryota</taxon>
        <taxon>Metazoa</taxon>
        <taxon>Ecdysozoa</taxon>
        <taxon>Arthropoda</taxon>
        <taxon>Hexapoda</taxon>
        <taxon>Insecta</taxon>
        <taxon>Pterygota</taxon>
        <taxon>Neoptera</taxon>
        <taxon>Paraneoptera</taxon>
        <taxon>Psocodea</taxon>
        <taxon>Troctomorpha</taxon>
        <taxon>Phthiraptera</taxon>
        <taxon>Amblycera</taxon>
        <taxon>Menoponidae</taxon>
        <taxon>Menopon</taxon>
    </lineage>
</organism>
<dbReference type="AlphaFoldDB" id="A0AAW2H818"/>
<keyword evidence="1" id="KW-1133">Transmembrane helix</keyword>
<reference evidence="2" key="1">
    <citation type="journal article" date="2024" name="Gigascience">
        <title>Chromosome-level genome of the poultry shaft louse Menopon gallinae provides insight into the host-switching and adaptive evolution of parasitic lice.</title>
        <authorList>
            <person name="Xu Y."/>
            <person name="Ma L."/>
            <person name="Liu S."/>
            <person name="Liang Y."/>
            <person name="Liu Q."/>
            <person name="He Z."/>
            <person name="Tian L."/>
            <person name="Duan Y."/>
            <person name="Cai W."/>
            <person name="Li H."/>
            <person name="Song F."/>
        </authorList>
    </citation>
    <scope>NUCLEOTIDE SEQUENCE</scope>
    <source>
        <strain evidence="2">Cailab_2023a</strain>
    </source>
</reference>
<comment type="caution">
    <text evidence="2">The sequence shown here is derived from an EMBL/GenBank/DDBJ whole genome shotgun (WGS) entry which is preliminary data.</text>
</comment>
<evidence type="ECO:0000313" key="2">
    <source>
        <dbReference type="EMBL" id="KAL0265861.1"/>
    </source>
</evidence>
<protein>
    <submittedName>
        <fullName evidence="2">Uncharacterized protein</fullName>
    </submittedName>
</protein>
<name>A0AAW2H818_9NEOP</name>